<keyword evidence="5" id="KW-0699">rRNA-binding</keyword>
<keyword evidence="5" id="KW-0694">RNA-binding</keyword>
<evidence type="ECO:0000256" key="1">
    <source>
        <dbReference type="ARBA" id="ARBA00010618"/>
    </source>
</evidence>
<comment type="subunit">
    <text evidence="5">Part of the 50S ribosomal subunit.</text>
</comment>
<evidence type="ECO:0000313" key="8">
    <source>
        <dbReference type="EMBL" id="VEU75121.1"/>
    </source>
</evidence>
<dbReference type="GO" id="GO:1990904">
    <property type="term" value="C:ribonucleoprotein complex"/>
    <property type="evidence" value="ECO:0007669"/>
    <property type="project" value="UniProtKB-KW"/>
</dbReference>
<feature type="domain" description="KOW" evidence="7">
    <location>
        <begin position="4"/>
        <end position="31"/>
    </location>
</feature>
<evidence type="ECO:0000256" key="2">
    <source>
        <dbReference type="ARBA" id="ARBA00022980"/>
    </source>
</evidence>
<dbReference type="InterPro" id="IPR005824">
    <property type="entry name" value="KOW"/>
</dbReference>
<dbReference type="GO" id="GO:0006412">
    <property type="term" value="P:translation"/>
    <property type="evidence" value="ECO:0007669"/>
    <property type="project" value="UniProtKB-UniRule"/>
</dbReference>
<evidence type="ECO:0000256" key="3">
    <source>
        <dbReference type="ARBA" id="ARBA00023274"/>
    </source>
</evidence>
<evidence type="ECO:0000259" key="7">
    <source>
        <dbReference type="SMART" id="SM00739"/>
    </source>
</evidence>
<evidence type="ECO:0000256" key="4">
    <source>
        <dbReference type="ARBA" id="ARBA00035206"/>
    </source>
</evidence>
<gene>
    <name evidence="5 8" type="primary">rplX</name>
    <name evidence="8" type="ORF">NCTC10168_00027</name>
</gene>
<dbReference type="NCBIfam" id="TIGR01079">
    <property type="entry name" value="rplX_bact"/>
    <property type="match status" value="1"/>
</dbReference>
<evidence type="ECO:0000256" key="5">
    <source>
        <dbReference type="HAMAP-Rule" id="MF_01326"/>
    </source>
</evidence>
<dbReference type="SUPFAM" id="SSF50104">
    <property type="entry name" value="Translation proteins SH3-like domain"/>
    <property type="match status" value="1"/>
</dbReference>
<dbReference type="InterPro" id="IPR008991">
    <property type="entry name" value="Translation_prot_SH3-like_sf"/>
</dbReference>
<protein>
    <recommendedName>
        <fullName evidence="4 5">Large ribosomal subunit protein uL24</fullName>
    </recommendedName>
</protein>
<dbReference type="Pfam" id="PF00467">
    <property type="entry name" value="KOW"/>
    <property type="match status" value="1"/>
</dbReference>
<comment type="function">
    <text evidence="5">One of the proteins that surrounds the polypeptide exit tunnel on the outside of the subunit.</text>
</comment>
<dbReference type="PANTHER" id="PTHR12903">
    <property type="entry name" value="MITOCHONDRIAL RIBOSOMAL PROTEIN L24"/>
    <property type="match status" value="1"/>
</dbReference>
<dbReference type="SMART" id="SM00739">
    <property type="entry name" value="KOW"/>
    <property type="match status" value="1"/>
</dbReference>
<reference evidence="8 9" key="1">
    <citation type="submission" date="2019-01" db="EMBL/GenBank/DDBJ databases">
        <authorList>
            <consortium name="Pathogen Informatics"/>
        </authorList>
    </citation>
    <scope>NUCLEOTIDE SEQUENCE [LARGE SCALE GENOMIC DNA]</scope>
    <source>
        <strain evidence="8 9">NCTC10168</strain>
    </source>
</reference>
<keyword evidence="9" id="KW-1185">Reference proteome</keyword>
<comment type="similarity">
    <text evidence="1 5 6">Belongs to the universal ribosomal protein uL24 family.</text>
</comment>
<keyword evidence="3 5" id="KW-0687">Ribonucleoprotein</keyword>
<dbReference type="InterPro" id="IPR005825">
    <property type="entry name" value="Ribosomal_uL24_CS"/>
</dbReference>
<keyword evidence="2 5" id="KW-0689">Ribosomal protein</keyword>
<comment type="function">
    <text evidence="5">One of two assembly initiator proteins, it binds directly to the 5'-end of the 23S rRNA, where it nucleates assembly of the 50S subunit.</text>
</comment>
<dbReference type="Proteomes" id="UP000290243">
    <property type="component" value="Chromosome"/>
</dbReference>
<dbReference type="EMBL" id="LR215037">
    <property type="protein sequence ID" value="VEU75121.1"/>
    <property type="molecule type" value="Genomic_DNA"/>
</dbReference>
<dbReference type="RefSeq" id="WP_129645953.1">
    <property type="nucleotide sequence ID" value="NZ_LR215037.1"/>
</dbReference>
<dbReference type="GO" id="GO:0005840">
    <property type="term" value="C:ribosome"/>
    <property type="evidence" value="ECO:0007669"/>
    <property type="project" value="UniProtKB-KW"/>
</dbReference>
<evidence type="ECO:0000313" key="9">
    <source>
        <dbReference type="Proteomes" id="UP000290243"/>
    </source>
</evidence>
<evidence type="ECO:0000256" key="6">
    <source>
        <dbReference type="RuleBase" id="RU003477"/>
    </source>
</evidence>
<dbReference type="InterPro" id="IPR041988">
    <property type="entry name" value="Ribosomal_uL24_KOW"/>
</dbReference>
<dbReference type="Gene3D" id="2.30.30.30">
    <property type="match status" value="1"/>
</dbReference>
<dbReference type="GO" id="GO:0019843">
    <property type="term" value="F:rRNA binding"/>
    <property type="evidence" value="ECO:0007669"/>
    <property type="project" value="UniProtKB-UniRule"/>
</dbReference>
<dbReference type="CDD" id="cd06089">
    <property type="entry name" value="KOW_RPL26"/>
    <property type="match status" value="1"/>
</dbReference>
<dbReference type="InterPro" id="IPR014722">
    <property type="entry name" value="Rib_uL2_dom2"/>
</dbReference>
<proteinExistence type="inferred from homology"/>
<dbReference type="GO" id="GO:0003735">
    <property type="term" value="F:structural constituent of ribosome"/>
    <property type="evidence" value="ECO:0007669"/>
    <property type="project" value="InterPro"/>
</dbReference>
<dbReference type="PROSITE" id="PS01108">
    <property type="entry name" value="RIBOSOMAL_L24"/>
    <property type="match status" value="1"/>
</dbReference>
<name>A0A449B3E1_9BACT</name>
<accession>A0A449B3E1</accession>
<dbReference type="AlphaFoldDB" id="A0A449B3E1"/>
<dbReference type="OrthoDB" id="9807419at2"/>
<dbReference type="InterPro" id="IPR057264">
    <property type="entry name" value="Ribosomal_uL24_C"/>
</dbReference>
<dbReference type="Pfam" id="PF17136">
    <property type="entry name" value="ribosomal_L24"/>
    <property type="match status" value="1"/>
</dbReference>
<sequence>MKIKFKKNDEVVVISGSHKGKTGRIVRTDVKTNTAIVKDINVVTKHVKPSQGNSEGSIKKHEAPIHVSNLSILVKKATKNSPAVYSKIGYKLDKDNKKVRVLRKTKKEM</sequence>
<dbReference type="HAMAP" id="MF_01326_B">
    <property type="entry name" value="Ribosomal_uL24_B"/>
    <property type="match status" value="1"/>
</dbReference>
<organism evidence="8 9">
    <name type="scientific">Mycoplasmopsis maculosa</name>
    <dbReference type="NCBI Taxonomy" id="114885"/>
    <lineage>
        <taxon>Bacteria</taxon>
        <taxon>Bacillati</taxon>
        <taxon>Mycoplasmatota</taxon>
        <taxon>Mycoplasmoidales</taxon>
        <taxon>Metamycoplasmataceae</taxon>
        <taxon>Mycoplasmopsis</taxon>
    </lineage>
</organism>
<dbReference type="InterPro" id="IPR003256">
    <property type="entry name" value="Ribosomal_uL24"/>
</dbReference>
<dbReference type="KEGG" id="mmau:NCTC10168_00027"/>